<feature type="transmembrane region" description="Helical" evidence="1">
    <location>
        <begin position="234"/>
        <end position="254"/>
    </location>
</feature>
<feature type="transmembrane region" description="Helical" evidence="1">
    <location>
        <begin position="55"/>
        <end position="77"/>
    </location>
</feature>
<accession>A0AB39V3S3</accession>
<name>A0AB39V3S3_9FUSO</name>
<evidence type="ECO:0000256" key="1">
    <source>
        <dbReference type="SAM" id="Phobius"/>
    </source>
</evidence>
<gene>
    <name evidence="2" type="ORF">AB8B28_00695</name>
</gene>
<organism evidence="2">
    <name type="scientific">Leptotrichia alba</name>
    <dbReference type="NCBI Taxonomy" id="3239304"/>
    <lineage>
        <taxon>Bacteria</taxon>
        <taxon>Fusobacteriati</taxon>
        <taxon>Fusobacteriota</taxon>
        <taxon>Fusobacteriia</taxon>
        <taxon>Fusobacteriales</taxon>
        <taxon>Leptotrichiaceae</taxon>
        <taxon>Leptotrichia</taxon>
    </lineage>
</organism>
<dbReference type="EMBL" id="CP165647">
    <property type="protein sequence ID" value="XDU62434.1"/>
    <property type="molecule type" value="Genomic_DNA"/>
</dbReference>
<feature type="transmembrane region" description="Helical" evidence="1">
    <location>
        <begin position="20"/>
        <end position="43"/>
    </location>
</feature>
<dbReference type="AlphaFoldDB" id="A0AB39V3S3"/>
<keyword evidence="1" id="KW-0812">Transmembrane</keyword>
<feature type="transmembrane region" description="Helical" evidence="1">
    <location>
        <begin position="333"/>
        <end position="351"/>
    </location>
</feature>
<reference evidence="2" key="1">
    <citation type="submission" date="2024-07" db="EMBL/GenBank/DDBJ databases">
        <authorList>
            <person name="Li X.-J."/>
            <person name="Wang X."/>
        </authorList>
    </citation>
    <scope>NUCLEOTIDE SEQUENCE</scope>
    <source>
        <strain evidence="2">HSP-536</strain>
    </source>
</reference>
<sequence>MVLLYLSFLNISLNLKGYNYFIYISALIIVILSFLSMIITVIIKKKIFSAYYYNFSIKKIFLVTIISLGIGYFLNYYRKELELLNKKPILIKNIDINSFDDLKNSNIEIINKEGKIKWRIDKNLKILTYEEDSKKGIINIRDTVIDDNNKVTLSFISEKDEILWLKGKIIYFNWDIIKIKLKNKKTIGGEVYGKIIKLENGETLILNNNFELRNENKKIRDFGIMGIKLQIKKIINNSLFVFLLIFILLEYQYYNFRFREREKIITRLLRNEKNRLIIKKSVISILKTTKLLMFPIALIQTFLMKNYILNLFFDKNLKKGYDLISVIYSYFSKSYLLIFIILLLPVFTEIYKILKAIEKYMNTPESNKLYTLKKKRFYSRIMQQNIRKHKYSINSTHLNKTISPKNK</sequence>
<proteinExistence type="predicted"/>
<keyword evidence="1" id="KW-1133">Transmembrane helix</keyword>
<feature type="transmembrane region" description="Helical" evidence="1">
    <location>
        <begin position="291"/>
        <end position="313"/>
    </location>
</feature>
<dbReference type="KEGG" id="lala:AB8B28_00695"/>
<keyword evidence="1" id="KW-0472">Membrane</keyword>
<dbReference type="RefSeq" id="WP_369716212.1">
    <property type="nucleotide sequence ID" value="NZ_CP165647.1"/>
</dbReference>
<evidence type="ECO:0000313" key="2">
    <source>
        <dbReference type="EMBL" id="XDU62434.1"/>
    </source>
</evidence>
<protein>
    <submittedName>
        <fullName evidence="2">Uncharacterized protein</fullName>
    </submittedName>
</protein>